<gene>
    <name evidence="2" type="ORF">V5799_016307</name>
</gene>
<evidence type="ECO:0000313" key="2">
    <source>
        <dbReference type="EMBL" id="KAK8782353.1"/>
    </source>
</evidence>
<organism evidence="2 3">
    <name type="scientific">Amblyomma americanum</name>
    <name type="common">Lone star tick</name>
    <dbReference type="NCBI Taxonomy" id="6943"/>
    <lineage>
        <taxon>Eukaryota</taxon>
        <taxon>Metazoa</taxon>
        <taxon>Ecdysozoa</taxon>
        <taxon>Arthropoda</taxon>
        <taxon>Chelicerata</taxon>
        <taxon>Arachnida</taxon>
        <taxon>Acari</taxon>
        <taxon>Parasitiformes</taxon>
        <taxon>Ixodida</taxon>
        <taxon>Ixodoidea</taxon>
        <taxon>Ixodidae</taxon>
        <taxon>Amblyomminae</taxon>
        <taxon>Amblyomma</taxon>
    </lineage>
</organism>
<dbReference type="AlphaFoldDB" id="A0AAQ4F651"/>
<keyword evidence="3" id="KW-1185">Reference proteome</keyword>
<reference evidence="2 3" key="1">
    <citation type="journal article" date="2023" name="Arcadia Sci">
        <title>De novo assembly of a long-read Amblyomma americanum tick genome.</title>
        <authorList>
            <person name="Chou S."/>
            <person name="Poskanzer K.E."/>
            <person name="Rollins M."/>
            <person name="Thuy-Boun P.S."/>
        </authorList>
    </citation>
    <scope>NUCLEOTIDE SEQUENCE [LARGE SCALE GENOMIC DNA]</scope>
    <source>
        <strain evidence="2">F_SG_1</strain>
        <tissue evidence="2">Salivary glands</tissue>
    </source>
</reference>
<dbReference type="Proteomes" id="UP001321473">
    <property type="component" value="Unassembled WGS sequence"/>
</dbReference>
<protein>
    <submittedName>
        <fullName evidence="2">Uncharacterized protein</fullName>
    </submittedName>
</protein>
<dbReference type="EMBL" id="JARKHS020006765">
    <property type="protein sequence ID" value="KAK8782353.1"/>
    <property type="molecule type" value="Genomic_DNA"/>
</dbReference>
<sequence>MHAVQTWVQNSGDTGNIVLSRTPVFHRRRSSCGLPPFLTFQGKKGLQSKLEECSFWAKHIFHRNTVRPLNTDRSTPRSQSYHRWKG</sequence>
<feature type="region of interest" description="Disordered" evidence="1">
    <location>
        <begin position="67"/>
        <end position="86"/>
    </location>
</feature>
<comment type="caution">
    <text evidence="2">The sequence shown here is derived from an EMBL/GenBank/DDBJ whole genome shotgun (WGS) entry which is preliminary data.</text>
</comment>
<proteinExistence type="predicted"/>
<name>A0AAQ4F651_AMBAM</name>
<evidence type="ECO:0000256" key="1">
    <source>
        <dbReference type="SAM" id="MobiDB-lite"/>
    </source>
</evidence>
<accession>A0AAQ4F651</accession>
<evidence type="ECO:0000313" key="3">
    <source>
        <dbReference type="Proteomes" id="UP001321473"/>
    </source>
</evidence>
<feature type="compositionally biased region" description="Polar residues" evidence="1">
    <location>
        <begin position="67"/>
        <end position="79"/>
    </location>
</feature>